<dbReference type="GO" id="GO:0000287">
    <property type="term" value="F:magnesium ion binding"/>
    <property type="evidence" value="ECO:0007669"/>
    <property type="project" value="UniProtKB-UniRule"/>
</dbReference>
<dbReference type="FunFam" id="3.40.50.300:FF:000174">
    <property type="entry name" value="HPr kinase/phosphorylase"/>
    <property type="match status" value="1"/>
</dbReference>
<feature type="binding site" evidence="14">
    <location>
        <position position="166"/>
    </location>
    <ligand>
        <name>Mg(2+)</name>
        <dbReference type="ChEBI" id="CHEBI:18420"/>
    </ligand>
</feature>
<evidence type="ECO:0000256" key="3">
    <source>
        <dbReference type="ARBA" id="ARBA00006883"/>
    </source>
</evidence>
<reference evidence="17" key="1">
    <citation type="journal article" date="2020" name="mSystems">
        <title>Genome- and Community-Level Interaction Insights into Carbon Utilization and Element Cycling Functions of Hydrothermarchaeota in Hydrothermal Sediment.</title>
        <authorList>
            <person name="Zhou Z."/>
            <person name="Liu Y."/>
            <person name="Xu W."/>
            <person name="Pan J."/>
            <person name="Luo Z.H."/>
            <person name="Li M."/>
        </authorList>
    </citation>
    <scope>NUCLEOTIDE SEQUENCE [LARGE SCALE GENOMIC DNA]</scope>
    <source>
        <strain evidence="17">HyVt-456</strain>
    </source>
</reference>
<keyword evidence="10 14" id="KW-0067">ATP-binding</keyword>
<dbReference type="Gene3D" id="3.40.1390.20">
    <property type="entry name" value="HprK N-terminal domain-like"/>
    <property type="match status" value="1"/>
</dbReference>
<comment type="catalytic activity">
    <reaction evidence="13 14">
        <text>[HPr protein]-O-phospho-L-serine + phosphate + H(+) = [HPr protein]-L-serine + diphosphate</text>
        <dbReference type="Rhea" id="RHEA:46604"/>
        <dbReference type="Rhea" id="RHEA-COMP:11602"/>
        <dbReference type="Rhea" id="RHEA-COMP:11603"/>
        <dbReference type="ChEBI" id="CHEBI:15378"/>
        <dbReference type="ChEBI" id="CHEBI:29999"/>
        <dbReference type="ChEBI" id="CHEBI:33019"/>
        <dbReference type="ChEBI" id="CHEBI:43474"/>
        <dbReference type="ChEBI" id="CHEBI:83421"/>
    </reaction>
</comment>
<evidence type="ECO:0000256" key="12">
    <source>
        <dbReference type="ARBA" id="ARBA00023268"/>
    </source>
</evidence>
<keyword evidence="7 14" id="KW-0479">Metal-binding</keyword>
<sequence length="329" mass="37487">MNDHFIYVRDLFKANRNRLKLEILCSENGLNRKISNDELHRPGLALSGYVDLFTWDRLQILGNTEISYLKKIGADELKSSINRFIEFEIPAVIITNGNEAPEYLLKAAALRNISVFKTTLNTTQFVHLLGDYLANVFAPRQSVHGTLVDVYGVGILFTGRSGIGKSEIALDLIERGHRLVADDLVILRKKAEDVLIGYGVEQSEHMMEIRGIGLVDIKSVFGIRGIRMRKRVEVEVYLEEWDEQKAYERVGLNETYATWLEIEIPKIILPINPGKNITVISETIALNHLSKMYGFHPAKEFNARSRKRMLDKKASPLADDRSYLEKDLE</sequence>
<dbReference type="EC" id="2.7.4.-" evidence="14"/>
<evidence type="ECO:0000256" key="14">
    <source>
        <dbReference type="HAMAP-Rule" id="MF_01249"/>
    </source>
</evidence>
<keyword evidence="9 14" id="KW-0418">Kinase</keyword>
<dbReference type="InterPro" id="IPR028979">
    <property type="entry name" value="Ser_kin/Pase_Hpr-like_N_sf"/>
</dbReference>
<dbReference type="Pfam" id="PF07475">
    <property type="entry name" value="Hpr_kinase_C"/>
    <property type="match status" value="1"/>
</dbReference>
<feature type="active site" evidence="14">
    <location>
        <position position="144"/>
    </location>
</feature>
<feature type="active site" evidence="14">
    <location>
        <position position="165"/>
    </location>
</feature>
<accession>A0A7V1PTM5</accession>
<feature type="region of interest" description="Important for the catalytic mechanism of dephosphorylation" evidence="14">
    <location>
        <begin position="270"/>
        <end position="275"/>
    </location>
</feature>
<feature type="domain" description="HPr(Ser) kinase/phosphorylase N-terminal" evidence="15">
    <location>
        <begin position="6"/>
        <end position="133"/>
    </location>
</feature>
<dbReference type="GO" id="GO:0004674">
    <property type="term" value="F:protein serine/threonine kinase activity"/>
    <property type="evidence" value="ECO:0007669"/>
    <property type="project" value="UniProtKB-KW"/>
</dbReference>
<comment type="subunit">
    <text evidence="4 14">Homohexamer.</text>
</comment>
<dbReference type="InterPro" id="IPR027417">
    <property type="entry name" value="P-loop_NTPase"/>
</dbReference>
<evidence type="ECO:0000256" key="7">
    <source>
        <dbReference type="ARBA" id="ARBA00022723"/>
    </source>
</evidence>
<dbReference type="CDD" id="cd01918">
    <property type="entry name" value="HprK_C"/>
    <property type="match status" value="1"/>
</dbReference>
<dbReference type="InterPro" id="IPR003755">
    <property type="entry name" value="HPr(Ser)_kin/Pase"/>
</dbReference>
<dbReference type="InterPro" id="IPR011104">
    <property type="entry name" value="Hpr_kin/Pase_C"/>
</dbReference>
<evidence type="ECO:0000256" key="1">
    <source>
        <dbReference type="ARBA" id="ARBA00001120"/>
    </source>
</evidence>
<feature type="active site" evidence="14">
    <location>
        <position position="249"/>
    </location>
</feature>
<dbReference type="AlphaFoldDB" id="A0A7V1PTM5"/>
<keyword evidence="5 14" id="KW-0723">Serine/threonine-protein kinase</keyword>
<comment type="domain">
    <text evidence="14">The Walker A ATP-binding motif also binds Pi and PPi.</text>
</comment>
<organism evidence="17">
    <name type="scientific">Caldithrix abyssi</name>
    <dbReference type="NCBI Taxonomy" id="187145"/>
    <lineage>
        <taxon>Bacteria</taxon>
        <taxon>Pseudomonadati</taxon>
        <taxon>Calditrichota</taxon>
        <taxon>Calditrichia</taxon>
        <taxon>Calditrichales</taxon>
        <taxon>Calditrichaceae</taxon>
        <taxon>Caldithrix</taxon>
    </lineage>
</organism>
<dbReference type="EMBL" id="DRLD01000071">
    <property type="protein sequence ID" value="HED09585.1"/>
    <property type="molecule type" value="Genomic_DNA"/>
</dbReference>
<evidence type="ECO:0000256" key="11">
    <source>
        <dbReference type="ARBA" id="ARBA00022842"/>
    </source>
</evidence>
<name>A0A7V1PTM5_CALAY</name>
<evidence type="ECO:0000313" key="17">
    <source>
        <dbReference type="EMBL" id="HED09585.1"/>
    </source>
</evidence>
<dbReference type="GO" id="GO:0004712">
    <property type="term" value="F:protein serine/threonine/tyrosine kinase activity"/>
    <property type="evidence" value="ECO:0007669"/>
    <property type="project" value="UniProtKB-UniRule"/>
</dbReference>
<comment type="function">
    <text evidence="14">Catalyzes the ATP- as well as the pyrophosphate-dependent phosphorylation of a specific serine residue in HPr, a phosphocarrier protein of the phosphoenolpyruvate-dependent sugar phosphotransferase system (PTS). HprK/P also catalyzes the pyrophosphate-producing, inorganic phosphate-dependent dephosphorylation (phosphorolysis) of seryl-phosphorylated HPr (P-Ser-HPr).</text>
</comment>
<feature type="active site" description="Proton acceptor; for phosphorylation activity. Proton donor; for dephosphorylation activity" evidence="14">
    <location>
        <position position="183"/>
    </location>
</feature>
<dbReference type="PANTHER" id="PTHR30305:SF1">
    <property type="entry name" value="HPR KINASE_PHOSPHORYLASE"/>
    <property type="match status" value="1"/>
</dbReference>
<comment type="miscellaneous">
    <text evidence="14">Both phosphorylation and phosphorolysis are carried out by the same active site and suggest a common mechanism for both reactions.</text>
</comment>
<dbReference type="EC" id="2.7.11.-" evidence="14"/>
<keyword evidence="11 14" id="KW-0460">Magnesium</keyword>
<evidence type="ECO:0000256" key="4">
    <source>
        <dbReference type="ARBA" id="ARBA00011643"/>
    </source>
</evidence>
<evidence type="ECO:0000256" key="10">
    <source>
        <dbReference type="ARBA" id="ARBA00022840"/>
    </source>
</evidence>
<evidence type="ECO:0000256" key="2">
    <source>
        <dbReference type="ARBA" id="ARBA00001946"/>
    </source>
</evidence>
<feature type="domain" description="HPr kinase/phosphorylase C-terminal" evidence="16">
    <location>
        <begin position="137"/>
        <end position="304"/>
    </location>
</feature>
<evidence type="ECO:0000256" key="13">
    <source>
        <dbReference type="ARBA" id="ARBA00047657"/>
    </source>
</evidence>
<gene>
    <name evidence="14 17" type="primary">hprK</name>
    <name evidence="17" type="ORF">ENJ10_02770</name>
</gene>
<evidence type="ECO:0000256" key="9">
    <source>
        <dbReference type="ARBA" id="ARBA00022777"/>
    </source>
</evidence>
<dbReference type="Gene3D" id="3.40.50.300">
    <property type="entry name" value="P-loop containing nucleotide triphosphate hydrolases"/>
    <property type="match status" value="1"/>
</dbReference>
<keyword evidence="6 14" id="KW-0808">Transferase</keyword>
<comment type="similarity">
    <text evidence="3 14">Belongs to the HPrK/P family.</text>
</comment>
<feature type="region of interest" description="Important for the catalytic mechanism of both phosphorylation and dephosphorylation" evidence="14">
    <location>
        <begin position="207"/>
        <end position="216"/>
    </location>
</feature>
<keyword evidence="8 14" id="KW-0547">Nucleotide-binding</keyword>
<comment type="catalytic activity">
    <reaction evidence="1 14">
        <text>[HPr protein]-L-serine + ATP = [HPr protein]-O-phospho-L-serine + ADP + H(+)</text>
        <dbReference type="Rhea" id="RHEA:46600"/>
        <dbReference type="Rhea" id="RHEA-COMP:11602"/>
        <dbReference type="Rhea" id="RHEA-COMP:11603"/>
        <dbReference type="ChEBI" id="CHEBI:15378"/>
        <dbReference type="ChEBI" id="CHEBI:29999"/>
        <dbReference type="ChEBI" id="CHEBI:30616"/>
        <dbReference type="ChEBI" id="CHEBI:83421"/>
        <dbReference type="ChEBI" id="CHEBI:456216"/>
    </reaction>
</comment>
<dbReference type="HAMAP" id="MF_01249">
    <property type="entry name" value="HPr_kinase"/>
    <property type="match status" value="1"/>
</dbReference>
<evidence type="ECO:0000259" key="16">
    <source>
        <dbReference type="Pfam" id="PF07475"/>
    </source>
</evidence>
<comment type="cofactor">
    <cofactor evidence="2 14">
        <name>Mg(2+)</name>
        <dbReference type="ChEBI" id="CHEBI:18420"/>
    </cofactor>
</comment>
<evidence type="ECO:0000259" key="15">
    <source>
        <dbReference type="Pfam" id="PF02603"/>
    </source>
</evidence>
<evidence type="ECO:0000256" key="6">
    <source>
        <dbReference type="ARBA" id="ARBA00022679"/>
    </source>
</evidence>
<dbReference type="GO" id="GO:0005524">
    <property type="term" value="F:ATP binding"/>
    <property type="evidence" value="ECO:0007669"/>
    <property type="project" value="UniProtKB-UniRule"/>
</dbReference>
<proteinExistence type="inferred from homology"/>
<dbReference type="NCBIfam" id="TIGR00679">
    <property type="entry name" value="hpr-ser"/>
    <property type="match status" value="1"/>
</dbReference>
<dbReference type="GO" id="GO:0006109">
    <property type="term" value="P:regulation of carbohydrate metabolic process"/>
    <property type="evidence" value="ECO:0007669"/>
    <property type="project" value="UniProtKB-UniRule"/>
</dbReference>
<evidence type="ECO:0000256" key="8">
    <source>
        <dbReference type="ARBA" id="ARBA00022741"/>
    </source>
</evidence>
<dbReference type="PANTHER" id="PTHR30305">
    <property type="entry name" value="PROTEIN YJDM-RELATED"/>
    <property type="match status" value="1"/>
</dbReference>
<dbReference type="GO" id="GO:0000155">
    <property type="term" value="F:phosphorelay sensor kinase activity"/>
    <property type="evidence" value="ECO:0007669"/>
    <property type="project" value="InterPro"/>
</dbReference>
<dbReference type="InterPro" id="IPR011126">
    <property type="entry name" value="Hpr_kin/Pase_Hpr_N"/>
</dbReference>
<comment type="caution">
    <text evidence="17">The sequence shown here is derived from an EMBL/GenBank/DDBJ whole genome shotgun (WGS) entry which is preliminary data.</text>
</comment>
<keyword evidence="12 14" id="KW-0511">Multifunctional enzyme</keyword>
<evidence type="ECO:0000256" key="5">
    <source>
        <dbReference type="ARBA" id="ARBA00022527"/>
    </source>
</evidence>
<dbReference type="SUPFAM" id="SSF53795">
    <property type="entry name" value="PEP carboxykinase-like"/>
    <property type="match status" value="1"/>
</dbReference>
<dbReference type="Pfam" id="PF02603">
    <property type="entry name" value="Hpr_kinase_N"/>
    <property type="match status" value="1"/>
</dbReference>
<feature type="binding site" evidence="14">
    <location>
        <begin position="159"/>
        <end position="166"/>
    </location>
    <ligand>
        <name>ATP</name>
        <dbReference type="ChEBI" id="CHEBI:30616"/>
    </ligand>
</feature>
<feature type="binding site" evidence="14">
    <location>
        <position position="208"/>
    </location>
    <ligand>
        <name>Mg(2+)</name>
        <dbReference type="ChEBI" id="CHEBI:18420"/>
    </ligand>
</feature>
<dbReference type="Proteomes" id="UP000886005">
    <property type="component" value="Unassembled WGS sequence"/>
</dbReference>
<dbReference type="SUPFAM" id="SSF75138">
    <property type="entry name" value="HprK N-terminal domain-like"/>
    <property type="match status" value="1"/>
</dbReference>
<protein>
    <recommendedName>
        <fullName evidence="14">HPr kinase/phosphorylase</fullName>
        <shortName evidence="14">HPrK/P</shortName>
        <ecNumber evidence="14">2.7.11.-</ecNumber>
        <ecNumber evidence="14">2.7.4.-</ecNumber>
    </recommendedName>
    <alternativeName>
        <fullName evidence="14">HPr(Ser) kinase/phosphorylase</fullName>
    </alternativeName>
</protein>